<organism evidence="9 10">
    <name type="scientific">Kingdonia uniflora</name>
    <dbReference type="NCBI Taxonomy" id="39325"/>
    <lineage>
        <taxon>Eukaryota</taxon>
        <taxon>Viridiplantae</taxon>
        <taxon>Streptophyta</taxon>
        <taxon>Embryophyta</taxon>
        <taxon>Tracheophyta</taxon>
        <taxon>Spermatophyta</taxon>
        <taxon>Magnoliopsida</taxon>
        <taxon>Ranunculales</taxon>
        <taxon>Circaeasteraceae</taxon>
        <taxon>Kingdonia</taxon>
    </lineage>
</organism>
<dbReference type="GO" id="GO:0004497">
    <property type="term" value="F:monooxygenase activity"/>
    <property type="evidence" value="ECO:0007669"/>
    <property type="project" value="InterPro"/>
</dbReference>
<keyword evidence="3 8" id="KW-0812">Transmembrane</keyword>
<comment type="cofactor">
    <cofactor evidence="7">
        <name>heme</name>
        <dbReference type="ChEBI" id="CHEBI:30413"/>
    </cofactor>
</comment>
<dbReference type="Gene3D" id="1.10.630.10">
    <property type="entry name" value="Cytochrome P450"/>
    <property type="match status" value="1"/>
</dbReference>
<keyword evidence="6 8" id="KW-0472">Membrane</keyword>
<comment type="caution">
    <text evidence="9">The sequence shown here is derived from an EMBL/GenBank/DDBJ whole genome shotgun (WGS) entry which is preliminary data.</text>
</comment>
<dbReference type="InterPro" id="IPR001128">
    <property type="entry name" value="Cyt_P450"/>
</dbReference>
<protein>
    <recommendedName>
        <fullName evidence="11">Cytochrome P450</fullName>
    </recommendedName>
</protein>
<dbReference type="Proteomes" id="UP000541444">
    <property type="component" value="Unassembled WGS sequence"/>
</dbReference>
<dbReference type="SUPFAM" id="SSF48264">
    <property type="entry name" value="Cytochrome P450"/>
    <property type="match status" value="1"/>
</dbReference>
<keyword evidence="7" id="KW-0479">Metal-binding</keyword>
<dbReference type="GO" id="GO:0005506">
    <property type="term" value="F:iron ion binding"/>
    <property type="evidence" value="ECO:0007669"/>
    <property type="project" value="InterPro"/>
</dbReference>
<dbReference type="GO" id="GO:0044550">
    <property type="term" value="P:secondary metabolite biosynthetic process"/>
    <property type="evidence" value="ECO:0007669"/>
    <property type="project" value="UniProtKB-ARBA"/>
</dbReference>
<evidence type="ECO:0000256" key="7">
    <source>
        <dbReference type="PIRSR" id="PIRSR602401-1"/>
    </source>
</evidence>
<evidence type="ECO:0000256" key="3">
    <source>
        <dbReference type="ARBA" id="ARBA00022692"/>
    </source>
</evidence>
<dbReference type="Pfam" id="PF00067">
    <property type="entry name" value="p450"/>
    <property type="match status" value="1"/>
</dbReference>
<sequence>MFGQIQRDPKIWDNAEKFIPERFTNKMEIKTPDHTFIPFGTRKRSCPGISFGITILELFLANLLFYFDWKLPGDLKKLDMTEWHRLAFKMKAPLELILISHSA</sequence>
<keyword evidence="10" id="KW-1185">Reference proteome</keyword>
<dbReference type="EMBL" id="JACGCM010000223">
    <property type="protein sequence ID" value="KAF6174987.1"/>
    <property type="molecule type" value="Genomic_DNA"/>
</dbReference>
<dbReference type="InterPro" id="IPR002401">
    <property type="entry name" value="Cyt_P450_E_grp-I"/>
</dbReference>
<dbReference type="PRINTS" id="PR00463">
    <property type="entry name" value="EP450I"/>
</dbReference>
<dbReference type="PANTHER" id="PTHR47956">
    <property type="entry name" value="CYTOCHROME P450 71B11-RELATED"/>
    <property type="match status" value="1"/>
</dbReference>
<evidence type="ECO:0000313" key="9">
    <source>
        <dbReference type="EMBL" id="KAF6174987.1"/>
    </source>
</evidence>
<dbReference type="InterPro" id="IPR050193">
    <property type="entry name" value="Cytochrome_P450_71"/>
</dbReference>
<comment type="subcellular location">
    <subcellularLocation>
        <location evidence="1">Membrane</location>
        <topology evidence="1">Single-pass membrane protein</topology>
    </subcellularLocation>
</comment>
<dbReference type="GO" id="GO:0016705">
    <property type="term" value="F:oxidoreductase activity, acting on paired donors, with incorporation or reduction of molecular oxygen"/>
    <property type="evidence" value="ECO:0007669"/>
    <property type="project" value="InterPro"/>
</dbReference>
<evidence type="ECO:0000256" key="5">
    <source>
        <dbReference type="ARBA" id="ARBA00023002"/>
    </source>
</evidence>
<evidence type="ECO:0000256" key="8">
    <source>
        <dbReference type="SAM" id="Phobius"/>
    </source>
</evidence>
<keyword evidence="7" id="KW-0349">Heme</keyword>
<dbReference type="GO" id="GO:0020037">
    <property type="term" value="F:heme binding"/>
    <property type="evidence" value="ECO:0007669"/>
    <property type="project" value="InterPro"/>
</dbReference>
<dbReference type="AlphaFoldDB" id="A0A7J7P6B8"/>
<reference evidence="9 10" key="1">
    <citation type="journal article" date="2020" name="IScience">
        <title>Genome Sequencing of the Endangered Kingdonia uniflora (Circaeasteraceae, Ranunculales) Reveals Potential Mechanisms of Evolutionary Specialization.</title>
        <authorList>
            <person name="Sun Y."/>
            <person name="Deng T."/>
            <person name="Zhang A."/>
            <person name="Moore M.J."/>
            <person name="Landis J.B."/>
            <person name="Lin N."/>
            <person name="Zhang H."/>
            <person name="Zhang X."/>
            <person name="Huang J."/>
            <person name="Zhang X."/>
            <person name="Sun H."/>
            <person name="Wang H."/>
        </authorList>
    </citation>
    <scope>NUCLEOTIDE SEQUENCE [LARGE SCALE GENOMIC DNA]</scope>
    <source>
        <strain evidence="9">TB1705</strain>
        <tissue evidence="9">Leaf</tissue>
    </source>
</reference>
<feature type="binding site" description="axial binding residue" evidence="7">
    <location>
        <position position="46"/>
    </location>
    <ligand>
        <name>heme</name>
        <dbReference type="ChEBI" id="CHEBI:30413"/>
    </ligand>
    <ligandPart>
        <name>Fe</name>
        <dbReference type="ChEBI" id="CHEBI:18248"/>
    </ligandPart>
</feature>
<evidence type="ECO:0000256" key="6">
    <source>
        <dbReference type="ARBA" id="ARBA00023136"/>
    </source>
</evidence>
<accession>A0A7J7P6B8</accession>
<evidence type="ECO:0000256" key="4">
    <source>
        <dbReference type="ARBA" id="ARBA00022989"/>
    </source>
</evidence>
<keyword evidence="4 8" id="KW-1133">Transmembrane helix</keyword>
<dbReference type="InterPro" id="IPR036396">
    <property type="entry name" value="Cyt_P450_sf"/>
</dbReference>
<keyword evidence="7" id="KW-0408">Iron</keyword>
<dbReference type="PANTHER" id="PTHR47956:SF10">
    <property type="entry name" value="CYTOCHROME P450 FAMILY 71 PROTEIN"/>
    <property type="match status" value="1"/>
</dbReference>
<evidence type="ECO:0000256" key="2">
    <source>
        <dbReference type="ARBA" id="ARBA00010617"/>
    </source>
</evidence>
<evidence type="ECO:0008006" key="11">
    <source>
        <dbReference type="Google" id="ProtNLM"/>
    </source>
</evidence>
<evidence type="ECO:0000313" key="10">
    <source>
        <dbReference type="Proteomes" id="UP000541444"/>
    </source>
</evidence>
<proteinExistence type="inferred from homology"/>
<gene>
    <name evidence="9" type="ORF">GIB67_026475</name>
</gene>
<dbReference type="GO" id="GO:0016020">
    <property type="term" value="C:membrane"/>
    <property type="evidence" value="ECO:0007669"/>
    <property type="project" value="UniProtKB-SubCell"/>
</dbReference>
<keyword evidence="5" id="KW-0560">Oxidoreductase</keyword>
<feature type="transmembrane region" description="Helical" evidence="8">
    <location>
        <begin position="48"/>
        <end position="67"/>
    </location>
</feature>
<evidence type="ECO:0000256" key="1">
    <source>
        <dbReference type="ARBA" id="ARBA00004167"/>
    </source>
</evidence>
<comment type="similarity">
    <text evidence="2">Belongs to the cytochrome P450 family.</text>
</comment>
<name>A0A7J7P6B8_9MAGN</name>
<dbReference type="OrthoDB" id="1055148at2759"/>